<comment type="caution">
    <text evidence="3">The sequence shown here is derived from an EMBL/GenBank/DDBJ whole genome shotgun (WGS) entry which is preliminary data.</text>
</comment>
<feature type="domain" description="DUF302" evidence="2">
    <location>
        <begin position="60"/>
        <end position="122"/>
    </location>
</feature>
<gene>
    <name evidence="3" type="ORF">B5V03_22005</name>
</gene>
<dbReference type="AlphaFoldDB" id="A0A4Q1UZB0"/>
<evidence type="ECO:0000259" key="2">
    <source>
        <dbReference type="Pfam" id="PF03625"/>
    </source>
</evidence>
<dbReference type="InterPro" id="IPR035923">
    <property type="entry name" value="TT1751-like_sf"/>
</dbReference>
<dbReference type="CDD" id="cd14797">
    <property type="entry name" value="DUF302"/>
    <property type="match status" value="1"/>
</dbReference>
<dbReference type="PANTHER" id="PTHR38342:SF2">
    <property type="entry name" value="INNER MEMBRANE OR EXPORTED"/>
    <property type="match status" value="1"/>
</dbReference>
<evidence type="ECO:0000313" key="3">
    <source>
        <dbReference type="EMBL" id="RXT44368.1"/>
    </source>
</evidence>
<dbReference type="SUPFAM" id="SSF103247">
    <property type="entry name" value="TT1751-like"/>
    <property type="match status" value="1"/>
</dbReference>
<accession>A0A4Q1UZB0</accession>
<reference evidence="3 4" key="1">
    <citation type="submission" date="2017-03" db="EMBL/GenBank/DDBJ databases">
        <authorList>
            <person name="Safronova V.I."/>
            <person name="Sazanova A.L."/>
            <person name="Chirak E.R."/>
        </authorList>
    </citation>
    <scope>NUCLEOTIDE SEQUENCE [LARGE SCALE GENOMIC DNA]</scope>
    <source>
        <strain evidence="3 4">Opo-243</strain>
    </source>
</reference>
<name>A0A4Q1UZB0_9BRAD</name>
<sequence length="156" mass="16152">MRSSALITILALIAATGSWETQAMAIDGLITIKSSFGPEDTMNRLEAEVKAKGLTVFARVDHAAGATAVGQTLRPTDLLIFGNAKGGTPLMQQAQTVGIDLPLKALVWQDEQGATFLSYNDPAWLAGRHGVGEPAKAAVAAMTGALHAIATKATAP</sequence>
<evidence type="ECO:0000256" key="1">
    <source>
        <dbReference type="SAM" id="SignalP"/>
    </source>
</evidence>
<feature type="signal peptide" evidence="1">
    <location>
        <begin position="1"/>
        <end position="25"/>
    </location>
</feature>
<dbReference type="RefSeq" id="WP_129272520.1">
    <property type="nucleotide sequence ID" value="NZ_MZXW01000024.1"/>
</dbReference>
<feature type="chain" id="PRO_5020873403" description="DUF302 domain-containing protein" evidence="1">
    <location>
        <begin position="26"/>
        <end position="156"/>
    </location>
</feature>
<proteinExistence type="predicted"/>
<protein>
    <recommendedName>
        <fullName evidence="2">DUF302 domain-containing protein</fullName>
    </recommendedName>
</protein>
<dbReference type="OrthoDB" id="9799367at2"/>
<dbReference type="PANTHER" id="PTHR38342">
    <property type="entry name" value="SLR5037 PROTEIN"/>
    <property type="match status" value="1"/>
</dbReference>
<dbReference type="EMBL" id="MZXW01000024">
    <property type="protein sequence ID" value="RXT44368.1"/>
    <property type="molecule type" value="Genomic_DNA"/>
</dbReference>
<evidence type="ECO:0000313" key="4">
    <source>
        <dbReference type="Proteomes" id="UP000290819"/>
    </source>
</evidence>
<organism evidence="3 4">
    <name type="scientific">Bradyrhizobium betae</name>
    <dbReference type="NCBI Taxonomy" id="244734"/>
    <lineage>
        <taxon>Bacteria</taxon>
        <taxon>Pseudomonadati</taxon>
        <taxon>Pseudomonadota</taxon>
        <taxon>Alphaproteobacteria</taxon>
        <taxon>Hyphomicrobiales</taxon>
        <taxon>Nitrobacteraceae</taxon>
        <taxon>Bradyrhizobium</taxon>
    </lineage>
</organism>
<dbReference type="Pfam" id="PF03625">
    <property type="entry name" value="DUF302"/>
    <property type="match status" value="1"/>
</dbReference>
<keyword evidence="4" id="KW-1185">Reference proteome</keyword>
<dbReference type="Gene3D" id="3.30.310.70">
    <property type="entry name" value="TT1751-like domain"/>
    <property type="match status" value="1"/>
</dbReference>
<dbReference type="Proteomes" id="UP000290819">
    <property type="component" value="Unassembled WGS sequence"/>
</dbReference>
<dbReference type="InterPro" id="IPR005180">
    <property type="entry name" value="DUF302"/>
</dbReference>
<keyword evidence="1" id="KW-0732">Signal</keyword>